<gene>
    <name evidence="1" type="ORF">PanWU01x14_002350</name>
</gene>
<feature type="non-terminal residue" evidence="1">
    <location>
        <position position="1"/>
    </location>
</feature>
<protein>
    <submittedName>
        <fullName evidence="1">Uncharacterized protein</fullName>
    </submittedName>
</protein>
<dbReference type="AlphaFoldDB" id="A0A2P5E574"/>
<reference evidence="2" key="1">
    <citation type="submission" date="2016-06" db="EMBL/GenBank/DDBJ databases">
        <title>Parallel loss of symbiosis genes in relatives of nitrogen-fixing non-legume Parasponia.</title>
        <authorList>
            <person name="Van Velzen R."/>
            <person name="Holmer R."/>
            <person name="Bu F."/>
            <person name="Rutten L."/>
            <person name="Van Zeijl A."/>
            <person name="Liu W."/>
            <person name="Santuari L."/>
            <person name="Cao Q."/>
            <person name="Sharma T."/>
            <person name="Shen D."/>
            <person name="Roswanjaya Y."/>
            <person name="Wardhani T."/>
            <person name="Kalhor M.S."/>
            <person name="Jansen J."/>
            <person name="Van den Hoogen J."/>
            <person name="Gungor B."/>
            <person name="Hartog M."/>
            <person name="Hontelez J."/>
            <person name="Verver J."/>
            <person name="Yang W.-C."/>
            <person name="Schijlen E."/>
            <person name="Repin R."/>
            <person name="Schilthuizen M."/>
            <person name="Schranz E."/>
            <person name="Heidstra R."/>
            <person name="Miyata K."/>
            <person name="Fedorova E."/>
            <person name="Kohlen W."/>
            <person name="Bisseling T."/>
            <person name="Smit S."/>
            <person name="Geurts R."/>
        </authorList>
    </citation>
    <scope>NUCLEOTIDE SEQUENCE [LARGE SCALE GENOMIC DNA]</scope>
    <source>
        <strain evidence="2">cv. WU1-14</strain>
    </source>
</reference>
<name>A0A2P5E574_PARAD</name>
<accession>A0A2P5E574</accession>
<organism evidence="1 2">
    <name type="scientific">Parasponia andersonii</name>
    <name type="common">Sponia andersonii</name>
    <dbReference type="NCBI Taxonomy" id="3476"/>
    <lineage>
        <taxon>Eukaryota</taxon>
        <taxon>Viridiplantae</taxon>
        <taxon>Streptophyta</taxon>
        <taxon>Embryophyta</taxon>
        <taxon>Tracheophyta</taxon>
        <taxon>Spermatophyta</taxon>
        <taxon>Magnoliopsida</taxon>
        <taxon>eudicotyledons</taxon>
        <taxon>Gunneridae</taxon>
        <taxon>Pentapetalae</taxon>
        <taxon>rosids</taxon>
        <taxon>fabids</taxon>
        <taxon>Rosales</taxon>
        <taxon>Cannabaceae</taxon>
        <taxon>Parasponia</taxon>
    </lineage>
</organism>
<sequence>PNIIRFKILLERRFLLKKKKKEKRKGKPYARNFSPEHKNCKFYNSSDNSTLTTMTNSSVLKDHDHWQPYRLQNKVAQPVITNSHFVISSDVHNNYFQPKFVFPLMDFLLA</sequence>
<dbReference type="EMBL" id="JXTB01000001">
    <property type="protein sequence ID" value="PON80679.1"/>
    <property type="molecule type" value="Genomic_DNA"/>
</dbReference>
<evidence type="ECO:0000313" key="2">
    <source>
        <dbReference type="Proteomes" id="UP000237105"/>
    </source>
</evidence>
<dbReference type="Proteomes" id="UP000237105">
    <property type="component" value="Unassembled WGS sequence"/>
</dbReference>
<keyword evidence="2" id="KW-1185">Reference proteome</keyword>
<proteinExistence type="predicted"/>
<evidence type="ECO:0000313" key="1">
    <source>
        <dbReference type="EMBL" id="PON80679.1"/>
    </source>
</evidence>
<comment type="caution">
    <text evidence="1">The sequence shown here is derived from an EMBL/GenBank/DDBJ whole genome shotgun (WGS) entry which is preliminary data.</text>
</comment>